<evidence type="ECO:0000259" key="1">
    <source>
        <dbReference type="SMART" id="SM00382"/>
    </source>
</evidence>
<dbReference type="SUPFAM" id="SSF52540">
    <property type="entry name" value="P-loop containing nucleoside triphosphate hydrolases"/>
    <property type="match status" value="1"/>
</dbReference>
<comment type="caution">
    <text evidence="2">The sequence shown here is derived from an EMBL/GenBank/DDBJ whole genome shotgun (WGS) entry which is preliminary data.</text>
</comment>
<dbReference type="InterPro" id="IPR011704">
    <property type="entry name" value="ATPase_dyneun-rel_AAA"/>
</dbReference>
<dbReference type="PANTHER" id="PTHR37291:SF1">
    <property type="entry name" value="TYPE IV METHYL-DIRECTED RESTRICTION ENZYME ECOKMCRB SUBUNIT"/>
    <property type="match status" value="1"/>
</dbReference>
<dbReference type="PANTHER" id="PTHR37291">
    <property type="entry name" value="5-METHYLCYTOSINE-SPECIFIC RESTRICTION ENZYME B"/>
    <property type="match status" value="1"/>
</dbReference>
<gene>
    <name evidence="2" type="ORF">GCM10023210_43940</name>
</gene>
<protein>
    <recommendedName>
        <fullName evidence="1">AAA+ ATPase domain-containing protein</fullName>
    </recommendedName>
</protein>
<dbReference type="Gene3D" id="3.40.50.300">
    <property type="entry name" value="P-loop containing nucleotide triphosphate hydrolases"/>
    <property type="match status" value="1"/>
</dbReference>
<dbReference type="Proteomes" id="UP001500353">
    <property type="component" value="Unassembled WGS sequence"/>
</dbReference>
<dbReference type="SMART" id="SM00382">
    <property type="entry name" value="AAA"/>
    <property type="match status" value="1"/>
</dbReference>
<feature type="domain" description="AAA+ ATPase" evidence="1">
    <location>
        <begin position="403"/>
        <end position="581"/>
    </location>
</feature>
<evidence type="ECO:0000313" key="3">
    <source>
        <dbReference type="Proteomes" id="UP001500353"/>
    </source>
</evidence>
<dbReference type="InterPro" id="IPR027417">
    <property type="entry name" value="P-loop_NTPase"/>
</dbReference>
<evidence type="ECO:0000313" key="2">
    <source>
        <dbReference type="EMBL" id="GAA5102716.1"/>
    </source>
</evidence>
<keyword evidence="3" id="KW-1185">Reference proteome</keyword>
<dbReference type="InterPro" id="IPR052934">
    <property type="entry name" value="Methyl-DNA_Rec/Restrict_Enz"/>
</dbReference>
<dbReference type="InterPro" id="IPR003593">
    <property type="entry name" value="AAA+_ATPase"/>
</dbReference>
<dbReference type="EMBL" id="BAABHX010000013">
    <property type="protein sequence ID" value="GAA5102716.1"/>
    <property type="molecule type" value="Genomic_DNA"/>
</dbReference>
<accession>A0ABP9MVI6</accession>
<organism evidence="2 3">
    <name type="scientific">Chryseobacterium ginsengisoli</name>
    <dbReference type="NCBI Taxonomy" id="363853"/>
    <lineage>
        <taxon>Bacteria</taxon>
        <taxon>Pseudomonadati</taxon>
        <taxon>Bacteroidota</taxon>
        <taxon>Flavobacteriia</taxon>
        <taxon>Flavobacteriales</taxon>
        <taxon>Weeksellaceae</taxon>
        <taxon>Chryseobacterium group</taxon>
        <taxon>Chryseobacterium</taxon>
    </lineage>
</organism>
<reference evidence="3" key="1">
    <citation type="journal article" date="2019" name="Int. J. Syst. Evol. Microbiol.">
        <title>The Global Catalogue of Microorganisms (GCM) 10K type strain sequencing project: providing services to taxonomists for standard genome sequencing and annotation.</title>
        <authorList>
            <consortium name="The Broad Institute Genomics Platform"/>
            <consortium name="The Broad Institute Genome Sequencing Center for Infectious Disease"/>
            <person name="Wu L."/>
            <person name="Ma J."/>
        </authorList>
    </citation>
    <scope>NUCLEOTIDE SEQUENCE [LARGE SCALE GENOMIC DNA]</scope>
    <source>
        <strain evidence="3">JCM 18019</strain>
    </source>
</reference>
<name>A0ABP9MVI6_9FLAO</name>
<dbReference type="Pfam" id="PF07728">
    <property type="entry name" value="AAA_5"/>
    <property type="match status" value="1"/>
</dbReference>
<proteinExistence type="predicted"/>
<sequence>MIMSDMKILKISHGNQYFNIDDHKLMLDMCLASVHPETGAMASTKVTQYNHFITAKKGDVFFICRSNESIDVIGMFKDERPLYSLLKNHYEGWVDREFTIIFEATDKKNYDKTKDKWWLPGNLSTCNPVKDNEFSLFEEKILLPAFGKTLEDLKIKRNEALQNLEIQINDIVELQIDFNRLLNNDLEIFDVVNNLSEIEKLKVYYNYGNRDDADKRPVVLLRRKLIEFVVENKETPLTKEIVDTLKKEVATKFDKNVFHAWSSYFRVLYPFYYDQFKANVIKLLENLIENIRRDLGIVDFTKNNIVHFDGAQNQGSDHVWFAIYNSSYKNQKAAKQLFFSVNQGKFIFGLRSHKNPSINKSTSTDKYDYSEILNVFREFIGEIKNDDITKFKDMNDLKELLEFKKQIILQGPPGTGKTYAAKDLAEFTITDTVSTDKIKQAEFINTSHQIEIIQFHPAYTYEDFIRGIVTEPIDGKLNYVPKDKLFLELVDKAKNDDSKKPYVLIIDEINRANLSSVLGELIYALEYRNQIFKSMYADKKGDYKLSIPDNLYIIGTMNTADRSVGHLDYALRRRFAFYDVLPKVVKDDSFEQPLFEIVSKLFVKEIKDKVDELVASEHLGLEFQDRPQDIWLGHSYFFKKEDVDFALRIKYEIVPILLEYIKDGILNNSDEVKGIINEISNYKTLDVNS</sequence>